<comment type="caution">
    <text evidence="2">The sequence shown here is derived from an EMBL/GenBank/DDBJ whole genome shotgun (WGS) entry which is preliminary data.</text>
</comment>
<name>A0ABS2QNI0_9BACI</name>
<dbReference type="InterPro" id="IPR031360">
    <property type="entry name" value="TrpP"/>
</dbReference>
<reference evidence="2 3" key="1">
    <citation type="submission" date="2021-01" db="EMBL/GenBank/DDBJ databases">
        <title>Genomic Encyclopedia of Type Strains, Phase IV (KMG-IV): sequencing the most valuable type-strain genomes for metagenomic binning, comparative biology and taxonomic classification.</title>
        <authorList>
            <person name="Goeker M."/>
        </authorList>
    </citation>
    <scope>NUCLEOTIDE SEQUENCE [LARGE SCALE GENOMIC DNA]</scope>
    <source>
        <strain evidence="2 3">DSM 105482</strain>
    </source>
</reference>
<keyword evidence="1" id="KW-0472">Membrane</keyword>
<keyword evidence="1" id="KW-0812">Transmembrane</keyword>
<evidence type="ECO:0008006" key="4">
    <source>
        <dbReference type="Google" id="ProtNLM"/>
    </source>
</evidence>
<dbReference type="RefSeq" id="WP_204545560.1">
    <property type="nucleotide sequence ID" value="NZ_JAFBFI010000017.1"/>
</dbReference>
<keyword evidence="1" id="KW-1133">Transmembrane helix</keyword>
<protein>
    <recommendedName>
        <fullName evidence="4">Tryptophan transporter</fullName>
    </recommendedName>
</protein>
<dbReference type="Pfam" id="PF17099">
    <property type="entry name" value="TrpP"/>
    <property type="match status" value="1"/>
</dbReference>
<organism evidence="2 3">
    <name type="scientific">Peribacillus deserti</name>
    <dbReference type="NCBI Taxonomy" id="673318"/>
    <lineage>
        <taxon>Bacteria</taxon>
        <taxon>Bacillati</taxon>
        <taxon>Bacillota</taxon>
        <taxon>Bacilli</taxon>
        <taxon>Bacillales</taxon>
        <taxon>Bacillaceae</taxon>
        <taxon>Peribacillus</taxon>
    </lineage>
</organism>
<dbReference type="Proteomes" id="UP000823486">
    <property type="component" value="Unassembled WGS sequence"/>
</dbReference>
<evidence type="ECO:0000313" key="3">
    <source>
        <dbReference type="Proteomes" id="UP000823486"/>
    </source>
</evidence>
<accession>A0ABS2QNI0</accession>
<feature type="transmembrane region" description="Helical" evidence="1">
    <location>
        <begin position="101"/>
        <end position="125"/>
    </location>
</feature>
<keyword evidence="3" id="KW-1185">Reference proteome</keyword>
<sequence>MNTKTLVSLSLLVGIGAALHLIIPGFFLGMKPDLMLIMMFLGIFLFTEKKNVLLLALLTGIISGLTSTFPGGLLPNIIDKFVTAFLIYFLYTAVKKSSSTYMVCALTGIGTLISGAVFLGSALLISGLPGSAGFLGLYSIVVLPAAVFNLAAMAIIYPMVTKILKRTSLQPAVKN</sequence>
<proteinExistence type="predicted"/>
<dbReference type="EMBL" id="JAFBFI010000017">
    <property type="protein sequence ID" value="MBM7694043.1"/>
    <property type="molecule type" value="Genomic_DNA"/>
</dbReference>
<feature type="transmembrane region" description="Helical" evidence="1">
    <location>
        <begin position="137"/>
        <end position="160"/>
    </location>
</feature>
<feature type="transmembrane region" description="Helical" evidence="1">
    <location>
        <begin position="6"/>
        <end position="30"/>
    </location>
</feature>
<gene>
    <name evidence="2" type="ORF">JOC77_003487</name>
</gene>
<evidence type="ECO:0000313" key="2">
    <source>
        <dbReference type="EMBL" id="MBM7694043.1"/>
    </source>
</evidence>
<evidence type="ECO:0000256" key="1">
    <source>
        <dbReference type="SAM" id="Phobius"/>
    </source>
</evidence>
<feature type="transmembrane region" description="Helical" evidence="1">
    <location>
        <begin position="51"/>
        <end position="71"/>
    </location>
</feature>